<keyword evidence="4" id="KW-1185">Reference proteome</keyword>
<protein>
    <submittedName>
        <fullName evidence="3">EAL domain-containing protein</fullName>
    </submittedName>
</protein>
<dbReference type="SUPFAM" id="SSF55785">
    <property type="entry name" value="PYP-like sensor domain (PAS domain)"/>
    <property type="match status" value="2"/>
</dbReference>
<dbReference type="InterPro" id="IPR035965">
    <property type="entry name" value="PAS-like_dom_sf"/>
</dbReference>
<sequence length="869" mass="99872">MTSESQRNDQIDRLIQEDSMNFRRCIRLSPDPVMIFSQGRIVFVNDSFLKETGYQSAEDLIGTDINRFVYDAKDLQNMERLYSGEMFTGQFTQTIRKDGIWIDVTYSGIPIQYDGLPAGLIIARNISEQTSMNHTLVQTQEQFNSILSSLDAGFWSYHVSEDRMMTFSGILSKLFSASMSDGRFHTLYELWEMCSSNKKITYEQFRHSILSEEAKAIEFSYPNSDGSDAHHMMRISVIKDEAGNPVRLNGVVINFTEQTEASRMAHFLAYHDELSALPNRRYFNQQLKDTLNLSKRNGRMVALIYLDLDRFKYINDSLGHSAGDLLLKEVADRLAAVKNDCNGFISRLGGDEFTIILSDFSDQQELERQVRQIQEYFQEPVVMEGYPFYVKASLGVAVSPLHASTPESLMNCADTAMFLAKESRNTYRFYSDIASRKNLEDIRLQYDLQHALSGGQLSIYYQPKYDVKSHHIVGSEALLRWNHPELGMISPARFIPLAEDSGLINEIGEWILESVCDQIAAWQQNGIYHCVSVNLSVRQFQNGNLVDVVRNALQASEIKTNLLELEITESIAMDIDKVLGTLIELNRLGVIISIDDFGTGYSSLSYLSKLPVHKLKIDRSFIRDLMSDQSDAAIVSTIVSLAHNMQLKVIAEGVESEEQLKMLDNYRCDEVQGYYFSKPLPLSEFELMLEPANKYAFYERVNNPDAKLKGQFCKFVIRSLIAGDKKFPEYQKRIEEMLDDEWYSWDLYTDMLQDISMRVTEHALKNAGRAIVKHGRKFFVEELGYRSLEDLLIGYREVFDGAISGLPEHERAKVMHYEIGRFVVHYTVRQPLKFSEGVVCGFFEMFDTEVKNIESRRADEHYYEFTFTW</sequence>
<accession>A0ABV6DLY7</accession>
<dbReference type="NCBIfam" id="TIGR00254">
    <property type="entry name" value="GGDEF"/>
    <property type="match status" value="1"/>
</dbReference>
<dbReference type="RefSeq" id="WP_377470923.1">
    <property type="nucleotide sequence ID" value="NZ_JBHLWN010000057.1"/>
</dbReference>
<feature type="domain" description="GGDEF" evidence="2">
    <location>
        <begin position="299"/>
        <end position="432"/>
    </location>
</feature>
<dbReference type="InterPro" id="IPR035919">
    <property type="entry name" value="EAL_sf"/>
</dbReference>
<dbReference type="SMART" id="SM00267">
    <property type="entry name" value="GGDEF"/>
    <property type="match status" value="1"/>
</dbReference>
<dbReference type="CDD" id="cd01949">
    <property type="entry name" value="GGDEF"/>
    <property type="match status" value="1"/>
</dbReference>
<dbReference type="PANTHER" id="PTHR44757">
    <property type="entry name" value="DIGUANYLATE CYCLASE DGCP"/>
    <property type="match status" value="1"/>
</dbReference>
<evidence type="ECO:0000259" key="1">
    <source>
        <dbReference type="PROSITE" id="PS50883"/>
    </source>
</evidence>
<comment type="caution">
    <text evidence="3">The sequence shown here is derived from an EMBL/GenBank/DDBJ whole genome shotgun (WGS) entry which is preliminary data.</text>
</comment>
<evidence type="ECO:0000313" key="4">
    <source>
        <dbReference type="Proteomes" id="UP001589776"/>
    </source>
</evidence>
<reference evidence="3 4" key="1">
    <citation type="submission" date="2024-09" db="EMBL/GenBank/DDBJ databases">
        <authorList>
            <person name="Sun Q."/>
            <person name="Mori K."/>
        </authorList>
    </citation>
    <scope>NUCLEOTIDE SEQUENCE [LARGE SCALE GENOMIC DNA]</scope>
    <source>
        <strain evidence="3 4">CCM 7759</strain>
    </source>
</reference>
<dbReference type="Pfam" id="PF13426">
    <property type="entry name" value="PAS_9"/>
    <property type="match status" value="1"/>
</dbReference>
<dbReference type="SUPFAM" id="SSF141868">
    <property type="entry name" value="EAL domain-like"/>
    <property type="match status" value="1"/>
</dbReference>
<dbReference type="InterPro" id="IPR052155">
    <property type="entry name" value="Biofilm_reg_signaling"/>
</dbReference>
<dbReference type="EMBL" id="JBHLWN010000057">
    <property type="protein sequence ID" value="MFC0213612.1"/>
    <property type="molecule type" value="Genomic_DNA"/>
</dbReference>
<dbReference type="InterPro" id="IPR001633">
    <property type="entry name" value="EAL_dom"/>
</dbReference>
<dbReference type="Pfam" id="PF00563">
    <property type="entry name" value="EAL"/>
    <property type="match status" value="1"/>
</dbReference>
<dbReference type="Gene3D" id="3.30.450.20">
    <property type="entry name" value="PAS domain"/>
    <property type="match status" value="2"/>
</dbReference>
<dbReference type="SMART" id="SM00086">
    <property type="entry name" value="PAC"/>
    <property type="match status" value="2"/>
</dbReference>
<dbReference type="Gene3D" id="3.30.70.270">
    <property type="match status" value="1"/>
</dbReference>
<dbReference type="PROSITE" id="PS50883">
    <property type="entry name" value="EAL"/>
    <property type="match status" value="1"/>
</dbReference>
<dbReference type="Proteomes" id="UP001589776">
    <property type="component" value="Unassembled WGS sequence"/>
</dbReference>
<dbReference type="InterPro" id="IPR043128">
    <property type="entry name" value="Rev_trsase/Diguanyl_cyclase"/>
</dbReference>
<dbReference type="NCBIfam" id="TIGR00229">
    <property type="entry name" value="sensory_box"/>
    <property type="match status" value="1"/>
</dbReference>
<dbReference type="SMART" id="SM00052">
    <property type="entry name" value="EAL"/>
    <property type="match status" value="1"/>
</dbReference>
<feature type="domain" description="EAL" evidence="1">
    <location>
        <begin position="441"/>
        <end position="693"/>
    </location>
</feature>
<dbReference type="InterPro" id="IPR000014">
    <property type="entry name" value="PAS"/>
</dbReference>
<dbReference type="CDD" id="cd01948">
    <property type="entry name" value="EAL"/>
    <property type="match status" value="1"/>
</dbReference>
<dbReference type="InterPro" id="IPR000160">
    <property type="entry name" value="GGDEF_dom"/>
</dbReference>
<dbReference type="InterPro" id="IPR001610">
    <property type="entry name" value="PAC"/>
</dbReference>
<dbReference type="Gene3D" id="3.20.20.450">
    <property type="entry name" value="EAL domain"/>
    <property type="match status" value="1"/>
</dbReference>
<dbReference type="PANTHER" id="PTHR44757:SF2">
    <property type="entry name" value="BIOFILM ARCHITECTURE MAINTENANCE PROTEIN MBAA"/>
    <property type="match status" value="1"/>
</dbReference>
<dbReference type="CDD" id="cd00130">
    <property type="entry name" value="PAS"/>
    <property type="match status" value="1"/>
</dbReference>
<gene>
    <name evidence="3" type="ORF">ACFFK0_14300</name>
</gene>
<evidence type="ECO:0000313" key="3">
    <source>
        <dbReference type="EMBL" id="MFC0213612.1"/>
    </source>
</evidence>
<name>A0ABV6DLY7_9BACL</name>
<dbReference type="PROSITE" id="PS50887">
    <property type="entry name" value="GGDEF"/>
    <property type="match status" value="1"/>
</dbReference>
<organism evidence="3 4">
    <name type="scientific">Paenibacillus chartarius</name>
    <dbReference type="NCBI Taxonomy" id="747481"/>
    <lineage>
        <taxon>Bacteria</taxon>
        <taxon>Bacillati</taxon>
        <taxon>Bacillota</taxon>
        <taxon>Bacilli</taxon>
        <taxon>Bacillales</taxon>
        <taxon>Paenibacillaceae</taxon>
        <taxon>Paenibacillus</taxon>
    </lineage>
</organism>
<proteinExistence type="predicted"/>
<dbReference type="SMART" id="SM00091">
    <property type="entry name" value="PAS"/>
    <property type="match status" value="2"/>
</dbReference>
<dbReference type="InterPro" id="IPR029787">
    <property type="entry name" value="Nucleotide_cyclase"/>
</dbReference>
<dbReference type="SUPFAM" id="SSF55073">
    <property type="entry name" value="Nucleotide cyclase"/>
    <property type="match status" value="1"/>
</dbReference>
<evidence type="ECO:0000259" key="2">
    <source>
        <dbReference type="PROSITE" id="PS50887"/>
    </source>
</evidence>
<dbReference type="Pfam" id="PF00990">
    <property type="entry name" value="GGDEF"/>
    <property type="match status" value="1"/>
</dbReference>